<keyword evidence="6" id="KW-1185">Reference proteome</keyword>
<gene>
    <name evidence="3" type="ORF">PR001_g17088</name>
    <name evidence="2" type="ORF">PR002_g17630</name>
    <name evidence="4" type="ORF">PR003_g17895</name>
</gene>
<dbReference type="Proteomes" id="UP000435112">
    <property type="component" value="Unassembled WGS sequence"/>
</dbReference>
<dbReference type="AlphaFoldDB" id="A0A6A4EBN4"/>
<evidence type="ECO:0000313" key="3">
    <source>
        <dbReference type="EMBL" id="KAE9006925.1"/>
    </source>
</evidence>
<reference evidence="4 6" key="1">
    <citation type="submission" date="2018-08" db="EMBL/GenBank/DDBJ databases">
        <title>Genomic investigation of the strawberry pathogen Phytophthora fragariae indicates pathogenicity is determined by transcriptional variation in three key races.</title>
        <authorList>
            <person name="Adams T.M."/>
            <person name="Armitage A.D."/>
            <person name="Sobczyk M.K."/>
            <person name="Bates H.J."/>
            <person name="Dunwell J.M."/>
            <person name="Nellist C.F."/>
            <person name="Harrison R.J."/>
        </authorList>
    </citation>
    <scope>NUCLEOTIDE SEQUENCE [LARGE SCALE GENOMIC DNA]</scope>
    <source>
        <strain evidence="3 5">SCRP249</strain>
        <strain evidence="2 7">SCRP324</strain>
        <strain evidence="4 6">SCRP333</strain>
    </source>
</reference>
<evidence type="ECO:0000313" key="5">
    <source>
        <dbReference type="Proteomes" id="UP000429607"/>
    </source>
</evidence>
<evidence type="ECO:0000313" key="7">
    <source>
        <dbReference type="Proteomes" id="UP000435112"/>
    </source>
</evidence>
<dbReference type="Proteomes" id="UP000434957">
    <property type="component" value="Unassembled WGS sequence"/>
</dbReference>
<feature type="compositionally biased region" description="Polar residues" evidence="1">
    <location>
        <begin position="34"/>
        <end position="44"/>
    </location>
</feature>
<dbReference type="EMBL" id="QXFU01001436">
    <property type="protein sequence ID" value="KAE9002440.1"/>
    <property type="molecule type" value="Genomic_DNA"/>
</dbReference>
<dbReference type="Proteomes" id="UP000429607">
    <property type="component" value="Unassembled WGS sequence"/>
</dbReference>
<accession>A0A6A4EBN4</accession>
<dbReference type="EMBL" id="QXFT01001396">
    <property type="protein sequence ID" value="KAE9319745.1"/>
    <property type="molecule type" value="Genomic_DNA"/>
</dbReference>
<evidence type="ECO:0000313" key="6">
    <source>
        <dbReference type="Proteomes" id="UP000434957"/>
    </source>
</evidence>
<name>A0A6A4EBN4_9STRA</name>
<feature type="region of interest" description="Disordered" evidence="1">
    <location>
        <begin position="21"/>
        <end position="53"/>
    </location>
</feature>
<protein>
    <submittedName>
        <fullName evidence="4">Uncharacterized protein</fullName>
    </submittedName>
</protein>
<proteinExistence type="predicted"/>
<sequence>MRASEADAFSVLFASILAPATSGTRRRSARVRPTPSNWSNTASPAWNAAPGES</sequence>
<evidence type="ECO:0000313" key="2">
    <source>
        <dbReference type="EMBL" id="KAE9002440.1"/>
    </source>
</evidence>
<evidence type="ECO:0000256" key="1">
    <source>
        <dbReference type="SAM" id="MobiDB-lite"/>
    </source>
</evidence>
<dbReference type="EMBL" id="QXFV01001397">
    <property type="protein sequence ID" value="KAE9006925.1"/>
    <property type="molecule type" value="Genomic_DNA"/>
</dbReference>
<comment type="caution">
    <text evidence="4">The sequence shown here is derived from an EMBL/GenBank/DDBJ whole genome shotgun (WGS) entry which is preliminary data.</text>
</comment>
<organism evidence="4 6">
    <name type="scientific">Phytophthora rubi</name>
    <dbReference type="NCBI Taxonomy" id="129364"/>
    <lineage>
        <taxon>Eukaryota</taxon>
        <taxon>Sar</taxon>
        <taxon>Stramenopiles</taxon>
        <taxon>Oomycota</taxon>
        <taxon>Peronosporomycetes</taxon>
        <taxon>Peronosporales</taxon>
        <taxon>Peronosporaceae</taxon>
        <taxon>Phytophthora</taxon>
    </lineage>
</organism>
<evidence type="ECO:0000313" key="4">
    <source>
        <dbReference type="EMBL" id="KAE9319745.1"/>
    </source>
</evidence>